<evidence type="ECO:0000256" key="1">
    <source>
        <dbReference type="ARBA" id="ARBA00004141"/>
    </source>
</evidence>
<dbReference type="InterPro" id="IPR052337">
    <property type="entry name" value="SAT4-like"/>
</dbReference>
<feature type="transmembrane region" description="Helical" evidence="7">
    <location>
        <begin position="114"/>
        <end position="133"/>
    </location>
</feature>
<feature type="transmembrane region" description="Helical" evidence="7">
    <location>
        <begin position="145"/>
        <end position="173"/>
    </location>
</feature>
<evidence type="ECO:0000256" key="2">
    <source>
        <dbReference type="ARBA" id="ARBA00022692"/>
    </source>
</evidence>
<dbReference type="PANTHER" id="PTHR33048">
    <property type="entry name" value="PTH11-LIKE INTEGRAL MEMBRANE PROTEIN (AFU_ORTHOLOGUE AFUA_5G11245)"/>
    <property type="match status" value="1"/>
</dbReference>
<evidence type="ECO:0000313" key="10">
    <source>
        <dbReference type="Proteomes" id="UP000247810"/>
    </source>
</evidence>
<feature type="transmembrane region" description="Helical" evidence="7">
    <location>
        <begin position="20"/>
        <end position="38"/>
    </location>
</feature>
<evidence type="ECO:0000256" key="4">
    <source>
        <dbReference type="ARBA" id="ARBA00023136"/>
    </source>
</evidence>
<sequence>MWINVETRDKASKAAYDSTVQLWTLYSIACAVTILRTYSQCRDIGWRRLRPDDYLIWVGIIFYTAQVTLAYSVGKEAHGLANNSMTDAQRAALAPDSAEYRYRVIGSRIQMAGWATYTAMITFLKLSMLAFYLRLMDGLGRRYRIPIWVGFGLVIGGFLASFIAILAACRPFHKNWQIYPDPGNACQPAISKPVIATTFASNLITDPYLVLIPIPMLWKSSLKRLKKVATTIVLGAGIFVLVCATIKSVFLLVEPENGASIADEWGTRETFVAVITTNLPIVFHLLRTWLARMFGGVFQSSQKTSKGPSGGFQTIGGGGGVHPSRNRGRNASTDPITVGLTFTESEERMMADVEMQTLKPYQAPAPGTHSQSAIVVSNQIEITHETKSINLGDSSAQGGDEAWHPVR</sequence>
<dbReference type="AlphaFoldDB" id="A0A319DCJ3"/>
<evidence type="ECO:0000259" key="8">
    <source>
        <dbReference type="Pfam" id="PF20684"/>
    </source>
</evidence>
<feature type="transmembrane region" description="Helical" evidence="7">
    <location>
        <begin position="228"/>
        <end position="250"/>
    </location>
</feature>
<keyword evidence="2 7" id="KW-0812">Transmembrane</keyword>
<feature type="domain" description="Rhodopsin" evidence="8">
    <location>
        <begin position="46"/>
        <end position="287"/>
    </location>
</feature>
<dbReference type="GO" id="GO:0016020">
    <property type="term" value="C:membrane"/>
    <property type="evidence" value="ECO:0007669"/>
    <property type="project" value="UniProtKB-SubCell"/>
</dbReference>
<dbReference type="Proteomes" id="UP000247810">
    <property type="component" value="Unassembled WGS sequence"/>
</dbReference>
<dbReference type="Pfam" id="PF20684">
    <property type="entry name" value="Fung_rhodopsin"/>
    <property type="match status" value="1"/>
</dbReference>
<evidence type="ECO:0000313" key="9">
    <source>
        <dbReference type="EMBL" id="PYH94864.1"/>
    </source>
</evidence>
<protein>
    <recommendedName>
        <fullName evidence="8">Rhodopsin domain-containing protein</fullName>
    </recommendedName>
</protein>
<evidence type="ECO:0000256" key="6">
    <source>
        <dbReference type="SAM" id="MobiDB-lite"/>
    </source>
</evidence>
<dbReference type="OrthoDB" id="2988756at2759"/>
<evidence type="ECO:0000256" key="3">
    <source>
        <dbReference type="ARBA" id="ARBA00022989"/>
    </source>
</evidence>
<keyword evidence="10" id="KW-1185">Reference proteome</keyword>
<name>A0A319DCJ3_9EURO</name>
<evidence type="ECO:0000256" key="5">
    <source>
        <dbReference type="ARBA" id="ARBA00038359"/>
    </source>
</evidence>
<dbReference type="InterPro" id="IPR049326">
    <property type="entry name" value="Rhodopsin_dom_fungi"/>
</dbReference>
<evidence type="ECO:0000256" key="7">
    <source>
        <dbReference type="SAM" id="Phobius"/>
    </source>
</evidence>
<keyword evidence="4 7" id="KW-0472">Membrane</keyword>
<feature type="compositionally biased region" description="Polar residues" evidence="6">
    <location>
        <begin position="388"/>
        <end position="397"/>
    </location>
</feature>
<keyword evidence="3 7" id="KW-1133">Transmembrane helix</keyword>
<feature type="transmembrane region" description="Helical" evidence="7">
    <location>
        <begin position="54"/>
        <end position="74"/>
    </location>
</feature>
<comment type="subcellular location">
    <subcellularLocation>
        <location evidence="1">Membrane</location>
        <topology evidence="1">Multi-pass membrane protein</topology>
    </subcellularLocation>
</comment>
<dbReference type="PANTHER" id="PTHR33048:SF105">
    <property type="match status" value="1"/>
</dbReference>
<dbReference type="EMBL" id="KZ825864">
    <property type="protein sequence ID" value="PYH94864.1"/>
    <property type="molecule type" value="Genomic_DNA"/>
</dbReference>
<reference evidence="9 10" key="1">
    <citation type="submission" date="2018-02" db="EMBL/GenBank/DDBJ databases">
        <title>The genomes of Aspergillus section Nigri reveals drivers in fungal speciation.</title>
        <authorList>
            <consortium name="DOE Joint Genome Institute"/>
            <person name="Vesth T.C."/>
            <person name="Nybo J."/>
            <person name="Theobald S."/>
            <person name="Brandl J."/>
            <person name="Frisvad J.C."/>
            <person name="Nielsen K.F."/>
            <person name="Lyhne E.K."/>
            <person name="Kogle M.E."/>
            <person name="Kuo A."/>
            <person name="Riley R."/>
            <person name="Clum A."/>
            <person name="Nolan M."/>
            <person name="Lipzen A."/>
            <person name="Salamov A."/>
            <person name="Henrissat B."/>
            <person name="Wiebenga A."/>
            <person name="De vries R.P."/>
            <person name="Grigoriev I.V."/>
            <person name="Mortensen U.H."/>
            <person name="Andersen M.R."/>
            <person name="Baker S.E."/>
        </authorList>
    </citation>
    <scope>NUCLEOTIDE SEQUENCE [LARGE SCALE GENOMIC DNA]</scope>
    <source>
        <strain evidence="9 10">CBS 707.79</strain>
    </source>
</reference>
<accession>A0A319DCJ3</accession>
<feature type="region of interest" description="Disordered" evidence="6">
    <location>
        <begin position="387"/>
        <end position="407"/>
    </location>
</feature>
<comment type="similarity">
    <text evidence="5">Belongs to the SAT4 family.</text>
</comment>
<organism evidence="9 10">
    <name type="scientific">Aspergillus ellipticus CBS 707.79</name>
    <dbReference type="NCBI Taxonomy" id="1448320"/>
    <lineage>
        <taxon>Eukaryota</taxon>
        <taxon>Fungi</taxon>
        <taxon>Dikarya</taxon>
        <taxon>Ascomycota</taxon>
        <taxon>Pezizomycotina</taxon>
        <taxon>Eurotiomycetes</taxon>
        <taxon>Eurotiomycetidae</taxon>
        <taxon>Eurotiales</taxon>
        <taxon>Aspergillaceae</taxon>
        <taxon>Aspergillus</taxon>
        <taxon>Aspergillus subgen. Circumdati</taxon>
    </lineage>
</organism>
<dbReference type="VEuPathDB" id="FungiDB:BO71DRAFT_449827"/>
<gene>
    <name evidence="9" type="ORF">BO71DRAFT_449827</name>
</gene>
<feature type="transmembrane region" description="Helical" evidence="7">
    <location>
        <begin position="270"/>
        <end position="290"/>
    </location>
</feature>
<proteinExistence type="inferred from homology"/>
<dbReference type="STRING" id="1448320.A0A319DCJ3"/>